<organism evidence="1 2">
    <name type="scientific">Rhabditophanes sp. KR3021</name>
    <dbReference type="NCBI Taxonomy" id="114890"/>
    <lineage>
        <taxon>Eukaryota</taxon>
        <taxon>Metazoa</taxon>
        <taxon>Ecdysozoa</taxon>
        <taxon>Nematoda</taxon>
        <taxon>Chromadorea</taxon>
        <taxon>Rhabditida</taxon>
        <taxon>Tylenchina</taxon>
        <taxon>Panagrolaimomorpha</taxon>
        <taxon>Strongyloidoidea</taxon>
        <taxon>Alloionematidae</taxon>
        <taxon>Rhabditophanes</taxon>
    </lineage>
</organism>
<reference evidence="2" key="1">
    <citation type="submission" date="2016-11" db="UniProtKB">
        <authorList>
            <consortium name="WormBaseParasite"/>
        </authorList>
    </citation>
    <scope>IDENTIFICATION</scope>
    <source>
        <strain evidence="2">KR3021</strain>
    </source>
</reference>
<dbReference type="WBParaSite" id="RSKR_0000636350.1">
    <property type="protein sequence ID" value="RSKR_0000636350.1"/>
    <property type="gene ID" value="RSKR_0000636350"/>
</dbReference>
<protein>
    <submittedName>
        <fullName evidence="2">TFIIS N-terminal domain-containing protein</fullName>
    </submittedName>
</protein>
<dbReference type="Proteomes" id="UP000095286">
    <property type="component" value="Unplaced"/>
</dbReference>
<name>A0AC35U1B5_9BILA</name>
<sequence>MLLNSKMIESNKIIPNRGLFDKSLKSLILKINVKESLKNLMKLKPIPELLIITDAVQIMKKIGKLGKENCRTYAFTLVKKWKGIIKNYYKENQQEVEFLDKGRPNRYETFTMPNSFPRNVCGSNVCSVVFRRSLTPTVELRKIAEMPNHMTIKKIDAFHVKNNDFIWAQL</sequence>
<evidence type="ECO:0000313" key="2">
    <source>
        <dbReference type="WBParaSite" id="RSKR_0000636350.1"/>
    </source>
</evidence>
<evidence type="ECO:0000313" key="1">
    <source>
        <dbReference type="Proteomes" id="UP000095286"/>
    </source>
</evidence>
<accession>A0AC35U1B5</accession>
<proteinExistence type="predicted"/>